<feature type="binding site" evidence="8">
    <location>
        <position position="116"/>
    </location>
    <ligand>
        <name>Mg(2+)</name>
        <dbReference type="ChEBI" id="CHEBI:18420"/>
    </ligand>
</feature>
<comment type="cofactor">
    <cofactor evidence="8">
        <name>Mg(2+)</name>
        <dbReference type="ChEBI" id="CHEBI:18420"/>
    </cofactor>
</comment>
<evidence type="ECO:0000256" key="2">
    <source>
        <dbReference type="ARBA" id="ARBA00022598"/>
    </source>
</evidence>
<dbReference type="HAMAP" id="MF_00336">
    <property type="entry name" value="BioD"/>
    <property type="match status" value="1"/>
</dbReference>
<evidence type="ECO:0000256" key="8">
    <source>
        <dbReference type="HAMAP-Rule" id="MF_00336"/>
    </source>
</evidence>
<evidence type="ECO:0000256" key="5">
    <source>
        <dbReference type="ARBA" id="ARBA00022756"/>
    </source>
</evidence>
<dbReference type="AlphaFoldDB" id="A0ABD4SQP8"/>
<comment type="caution">
    <text evidence="8">Lacks conserved residue(s) required for the propagation of feature annotation.</text>
</comment>
<dbReference type="GO" id="GO:0004141">
    <property type="term" value="F:dethiobiotin synthase activity"/>
    <property type="evidence" value="ECO:0007669"/>
    <property type="project" value="UniProtKB-UniRule"/>
</dbReference>
<dbReference type="CDD" id="cd03109">
    <property type="entry name" value="DTBS"/>
    <property type="match status" value="1"/>
</dbReference>
<dbReference type="PIRSF" id="PIRSF006755">
    <property type="entry name" value="DTB_synth"/>
    <property type="match status" value="1"/>
</dbReference>
<comment type="pathway">
    <text evidence="8">Cofactor biosynthesis; biotin biosynthesis; biotin from 7,8-diaminononanoate: step 1/2.</text>
</comment>
<dbReference type="PANTHER" id="PTHR43210">
    <property type="entry name" value="DETHIOBIOTIN SYNTHETASE"/>
    <property type="match status" value="1"/>
</dbReference>
<evidence type="ECO:0000256" key="6">
    <source>
        <dbReference type="ARBA" id="ARBA00022840"/>
    </source>
</evidence>
<dbReference type="PANTHER" id="PTHR43210:SF5">
    <property type="entry name" value="DETHIOBIOTIN SYNTHETASE"/>
    <property type="match status" value="1"/>
</dbReference>
<sequence>MTQGFFLTGTDTDVGKTYAAVRLIRRWQAEGRRVAAMKPVASGSVRRPDGGLDNGDVTALMQATGQTDRALMNPYCFEPPVSPHLAAREAGVSIDLLRIVQQYRELAAGCDTVLVEGAGGWLAPLTDEHDVAALAGALGLPVILVVGMRLGCVNHARLTAAAILASGCRLAGWVANAIDPDMARYADNLACLTERLPAPLLLEIPHGS</sequence>
<dbReference type="GO" id="GO:0000287">
    <property type="term" value="F:magnesium ion binding"/>
    <property type="evidence" value="ECO:0007669"/>
    <property type="project" value="UniProtKB-UniRule"/>
</dbReference>
<feature type="active site" evidence="8">
    <location>
        <position position="38"/>
    </location>
</feature>
<keyword evidence="1 8" id="KW-0963">Cytoplasm</keyword>
<dbReference type="EMBL" id="JAJAXM010000008">
    <property type="protein sequence ID" value="MCG9025526.1"/>
    <property type="molecule type" value="Genomic_DNA"/>
</dbReference>
<keyword evidence="3 8" id="KW-0479">Metal-binding</keyword>
<keyword evidence="7 8" id="KW-0460">Magnesium</keyword>
<dbReference type="SUPFAM" id="SSF52540">
    <property type="entry name" value="P-loop containing nucleoside triphosphate hydrolases"/>
    <property type="match status" value="1"/>
</dbReference>
<organism evidence="9 10">
    <name type="scientific">Laribacter hongkongensis</name>
    <dbReference type="NCBI Taxonomy" id="168471"/>
    <lineage>
        <taxon>Bacteria</taxon>
        <taxon>Pseudomonadati</taxon>
        <taxon>Pseudomonadota</taxon>
        <taxon>Betaproteobacteria</taxon>
        <taxon>Neisseriales</taxon>
        <taxon>Aquaspirillaceae</taxon>
        <taxon>Laribacter</taxon>
    </lineage>
</organism>
<keyword evidence="5 8" id="KW-0093">Biotin biosynthesis</keyword>
<dbReference type="FunFam" id="3.40.50.300:FF:000292">
    <property type="entry name" value="ATP-dependent dethiobiotin synthetase BioD"/>
    <property type="match status" value="1"/>
</dbReference>
<dbReference type="InterPro" id="IPR027417">
    <property type="entry name" value="P-loop_NTPase"/>
</dbReference>
<feature type="binding site" evidence="8">
    <location>
        <position position="17"/>
    </location>
    <ligand>
        <name>Mg(2+)</name>
        <dbReference type="ChEBI" id="CHEBI:18420"/>
    </ligand>
</feature>
<accession>A0ABD4SQP8</accession>
<comment type="function">
    <text evidence="8">Catalyzes a mechanistically unusual reaction, the ATP-dependent insertion of CO2 between the N7 and N8 nitrogen atoms of 7,8-diaminopelargonic acid (DAPA, also called 7,8-diammoniononanoate) to form a ureido ring.</text>
</comment>
<dbReference type="NCBIfam" id="TIGR00347">
    <property type="entry name" value="bioD"/>
    <property type="match status" value="1"/>
</dbReference>
<comment type="caution">
    <text evidence="9">The sequence shown here is derived from an EMBL/GenBank/DDBJ whole genome shotgun (WGS) entry which is preliminary data.</text>
</comment>
<feature type="binding site" evidence="8">
    <location>
        <position position="56"/>
    </location>
    <ligand>
        <name>Mg(2+)</name>
        <dbReference type="ChEBI" id="CHEBI:18420"/>
    </ligand>
</feature>
<proteinExistence type="inferred from homology"/>
<keyword evidence="2 8" id="KW-0436">Ligase</keyword>
<dbReference type="Gene3D" id="3.40.50.300">
    <property type="entry name" value="P-loop containing nucleotide triphosphate hydrolases"/>
    <property type="match status" value="1"/>
</dbReference>
<feature type="binding site" evidence="8">
    <location>
        <position position="56"/>
    </location>
    <ligand>
        <name>ATP</name>
        <dbReference type="ChEBI" id="CHEBI:30616"/>
    </ligand>
</feature>
<evidence type="ECO:0000313" key="9">
    <source>
        <dbReference type="EMBL" id="MCG9025526.1"/>
    </source>
</evidence>
<dbReference type="Pfam" id="PF13500">
    <property type="entry name" value="AAA_26"/>
    <property type="match status" value="1"/>
</dbReference>
<feature type="binding site" evidence="8">
    <location>
        <begin position="13"/>
        <end position="18"/>
    </location>
    <ligand>
        <name>ATP</name>
        <dbReference type="ChEBI" id="CHEBI:30616"/>
    </ligand>
</feature>
<evidence type="ECO:0000256" key="1">
    <source>
        <dbReference type="ARBA" id="ARBA00022490"/>
    </source>
</evidence>
<comment type="catalytic activity">
    <reaction evidence="8">
        <text>(7R,8S)-7,8-diammoniononanoate + CO2 + ATP = (4R,5S)-dethiobiotin + ADP + phosphate + 3 H(+)</text>
        <dbReference type="Rhea" id="RHEA:15805"/>
        <dbReference type="ChEBI" id="CHEBI:15378"/>
        <dbReference type="ChEBI" id="CHEBI:16526"/>
        <dbReference type="ChEBI" id="CHEBI:30616"/>
        <dbReference type="ChEBI" id="CHEBI:43474"/>
        <dbReference type="ChEBI" id="CHEBI:149469"/>
        <dbReference type="ChEBI" id="CHEBI:149473"/>
        <dbReference type="ChEBI" id="CHEBI:456216"/>
        <dbReference type="EC" id="6.3.3.3"/>
    </reaction>
</comment>
<feature type="binding site" evidence="8">
    <location>
        <begin position="205"/>
        <end position="207"/>
    </location>
    <ligand>
        <name>ATP</name>
        <dbReference type="ChEBI" id="CHEBI:30616"/>
    </ligand>
</feature>
<dbReference type="GO" id="GO:0042803">
    <property type="term" value="F:protein homodimerization activity"/>
    <property type="evidence" value="ECO:0007669"/>
    <property type="project" value="UniProtKB-ARBA"/>
</dbReference>
<protein>
    <recommendedName>
        <fullName evidence="8">ATP-dependent dethiobiotin synthetase BioD</fullName>
        <ecNumber evidence="8">6.3.3.3</ecNumber>
    </recommendedName>
    <alternativeName>
        <fullName evidence="8">DTB synthetase</fullName>
        <shortName evidence="8">DTBS</shortName>
    </alternativeName>
    <alternativeName>
        <fullName evidence="8">Dethiobiotin synthase</fullName>
    </alternativeName>
</protein>
<reference evidence="9 10" key="1">
    <citation type="submission" date="2021-10" db="EMBL/GenBank/DDBJ databases">
        <title>Whole-genome sequencing analysis of Laribacter hongkongensis: virulence gene profiles, carbohydrate-active enzyme prediction, and antimicrobial resistance characterization.</title>
        <authorList>
            <person name="Yuan P."/>
            <person name="Zhan Y."/>
            <person name="Chen D."/>
        </authorList>
    </citation>
    <scope>NUCLEOTIDE SEQUENCE [LARGE SCALE GENOMIC DNA]</scope>
    <source>
        <strain evidence="9 10">W67</strain>
    </source>
</reference>
<dbReference type="RefSeq" id="WP_239893807.1">
    <property type="nucleotide sequence ID" value="NZ_JAJAXJ010000013.1"/>
</dbReference>
<name>A0ABD4SQP8_9NEIS</name>
<feature type="binding site" evidence="8">
    <location>
        <position position="42"/>
    </location>
    <ligand>
        <name>substrate</name>
    </ligand>
</feature>
<dbReference type="InterPro" id="IPR004472">
    <property type="entry name" value="DTB_synth_BioD"/>
</dbReference>
<evidence type="ECO:0000256" key="3">
    <source>
        <dbReference type="ARBA" id="ARBA00022723"/>
    </source>
</evidence>
<dbReference type="GO" id="GO:0009102">
    <property type="term" value="P:biotin biosynthetic process"/>
    <property type="evidence" value="ECO:0007669"/>
    <property type="project" value="UniProtKB-UniRule"/>
</dbReference>
<evidence type="ECO:0000256" key="7">
    <source>
        <dbReference type="ARBA" id="ARBA00022842"/>
    </source>
</evidence>
<dbReference type="Proteomes" id="UP001200247">
    <property type="component" value="Unassembled WGS sequence"/>
</dbReference>
<feature type="binding site" evidence="8">
    <location>
        <begin position="116"/>
        <end position="119"/>
    </location>
    <ligand>
        <name>ATP</name>
        <dbReference type="ChEBI" id="CHEBI:30616"/>
    </ligand>
</feature>
<dbReference type="GO" id="GO:0005737">
    <property type="term" value="C:cytoplasm"/>
    <property type="evidence" value="ECO:0007669"/>
    <property type="project" value="UniProtKB-SubCell"/>
</dbReference>
<keyword evidence="6 8" id="KW-0067">ATP-binding</keyword>
<comment type="subcellular location">
    <subcellularLocation>
        <location evidence="8">Cytoplasm</location>
    </subcellularLocation>
</comment>
<gene>
    <name evidence="8 9" type="primary">bioD</name>
    <name evidence="9" type="ORF">LH440_06345</name>
</gene>
<comment type="similarity">
    <text evidence="8">Belongs to the dethiobiotin synthetase family.</text>
</comment>
<keyword evidence="4 8" id="KW-0547">Nucleotide-binding</keyword>
<comment type="subunit">
    <text evidence="8">Homodimer.</text>
</comment>
<evidence type="ECO:0000313" key="10">
    <source>
        <dbReference type="Proteomes" id="UP001200247"/>
    </source>
</evidence>
<dbReference type="EC" id="6.3.3.3" evidence="8"/>
<evidence type="ECO:0000256" key="4">
    <source>
        <dbReference type="ARBA" id="ARBA00022741"/>
    </source>
</evidence>
<dbReference type="GO" id="GO:0005524">
    <property type="term" value="F:ATP binding"/>
    <property type="evidence" value="ECO:0007669"/>
    <property type="project" value="UniProtKB-UniRule"/>
</dbReference>